<accession>A0A270BLR4</accession>
<dbReference type="STRING" id="1231343.Absy_007_007"/>
<keyword evidence="1" id="KW-0472">Membrane</keyword>
<dbReference type="GeneID" id="98301744"/>
<dbReference type="AlphaFoldDB" id="A0A270BLR4"/>
<evidence type="ECO:0000313" key="3">
    <source>
        <dbReference type="Proteomes" id="UP000216033"/>
    </source>
</evidence>
<proteinExistence type="predicted"/>
<dbReference type="Pfam" id="PF11804">
    <property type="entry name" value="DUF3325"/>
    <property type="match status" value="1"/>
</dbReference>
<dbReference type="RefSeq" id="WP_048853143.1">
    <property type="nucleotide sequence ID" value="NZ_BAMZ01000007.1"/>
</dbReference>
<feature type="transmembrane region" description="Helical" evidence="1">
    <location>
        <begin position="69"/>
        <end position="90"/>
    </location>
</feature>
<organism evidence="2 3">
    <name type="scientific">Acetobacter syzygii</name>
    <dbReference type="NCBI Taxonomy" id="146476"/>
    <lineage>
        <taxon>Bacteria</taxon>
        <taxon>Pseudomonadati</taxon>
        <taxon>Pseudomonadota</taxon>
        <taxon>Alphaproteobacteria</taxon>
        <taxon>Acetobacterales</taxon>
        <taxon>Acetobacteraceae</taxon>
        <taxon>Acetobacter</taxon>
    </lineage>
</organism>
<keyword evidence="1" id="KW-0812">Transmembrane</keyword>
<reference evidence="2 3" key="1">
    <citation type="submission" date="2017-04" db="EMBL/GenBank/DDBJ databases">
        <title>Kefir bacterial isolates.</title>
        <authorList>
            <person name="Kim Y."/>
            <person name="Blasche S."/>
            <person name="Patil K.R."/>
        </authorList>
    </citation>
    <scope>NUCLEOTIDE SEQUENCE [LARGE SCALE GENOMIC DNA]</scope>
    <source>
        <strain evidence="2 3">KR-2</strain>
    </source>
</reference>
<protein>
    <recommendedName>
        <fullName evidence="4">DUF3325 domain-containing protein</fullName>
    </recommendedName>
</protein>
<comment type="caution">
    <text evidence="2">The sequence shown here is derived from an EMBL/GenBank/DDBJ whole genome shotgun (WGS) entry which is preliminary data.</text>
</comment>
<evidence type="ECO:0000256" key="1">
    <source>
        <dbReference type="SAM" id="Phobius"/>
    </source>
</evidence>
<name>A0A270BLR4_9PROT</name>
<dbReference type="EMBL" id="NDFP01000006">
    <property type="protein sequence ID" value="PAL25982.1"/>
    <property type="molecule type" value="Genomic_DNA"/>
</dbReference>
<gene>
    <name evidence="2" type="ORF">B9K05_07675</name>
</gene>
<keyword evidence="1" id="KW-1133">Transmembrane helix</keyword>
<feature type="transmembrane region" description="Helical" evidence="1">
    <location>
        <begin position="42"/>
        <end position="62"/>
    </location>
</feature>
<keyword evidence="3" id="KW-1185">Reference proteome</keyword>
<evidence type="ECO:0000313" key="2">
    <source>
        <dbReference type="EMBL" id="PAL25982.1"/>
    </source>
</evidence>
<sequence>MAVLLFSLALGGLLFLAFALLALTQFQHRRATGQQDLPAHRIVVVRKIAGVLLVMALAMAVWQQGGGFGFLLWVGLASLAACMVALALSWQPRTLVPLAMLMQARVFWKKQSE</sequence>
<evidence type="ECO:0008006" key="4">
    <source>
        <dbReference type="Google" id="ProtNLM"/>
    </source>
</evidence>
<dbReference type="Proteomes" id="UP000216033">
    <property type="component" value="Unassembled WGS sequence"/>
</dbReference>
<dbReference type="InterPro" id="IPR021762">
    <property type="entry name" value="DUF3325"/>
</dbReference>